<dbReference type="Gene3D" id="3.40.30.10">
    <property type="entry name" value="Glutaredoxin"/>
    <property type="match status" value="1"/>
</dbReference>
<sequence>MPGLRQIFVCATPGEGRCGEKGGAHLLKLFREEVSRRGLPPSSVVRNGCARRHHEGPVVFVFPDDVWYTRVRPEDVPRIVERHLVRDGARERAGRISSL</sequence>
<name>A0A510HH36_9ACTN</name>
<evidence type="ECO:0000313" key="1">
    <source>
        <dbReference type="EMBL" id="BBL78565.1"/>
    </source>
</evidence>
<dbReference type="SUPFAM" id="SSF52833">
    <property type="entry name" value="Thioredoxin-like"/>
    <property type="match status" value="1"/>
</dbReference>
<organism evidence="1 2">
    <name type="scientific">Rubrobacter xylanophilus</name>
    <dbReference type="NCBI Taxonomy" id="49319"/>
    <lineage>
        <taxon>Bacteria</taxon>
        <taxon>Bacillati</taxon>
        <taxon>Actinomycetota</taxon>
        <taxon>Rubrobacteria</taxon>
        <taxon>Rubrobacterales</taxon>
        <taxon>Rubrobacteraceae</taxon>
        <taxon>Rubrobacter</taxon>
    </lineage>
</organism>
<dbReference type="EMBL" id="AP019791">
    <property type="protein sequence ID" value="BBL78565.1"/>
    <property type="molecule type" value="Genomic_DNA"/>
</dbReference>
<reference evidence="1" key="1">
    <citation type="journal article" date="2019" name="Microbiol. Resour. Announc.">
        <title>Complete Genome Sequence of Rubrobacter xylanophilus Strain AA3-22, Isolated from Arima Onsen in Japan.</title>
        <authorList>
            <person name="Tomariguchi N."/>
            <person name="Miyazaki K."/>
        </authorList>
    </citation>
    <scope>NUCLEOTIDE SEQUENCE [LARGE SCALE GENOMIC DNA]</scope>
    <source>
        <strain evidence="1">AA3-22</strain>
    </source>
</reference>
<accession>A0A510HH36</accession>
<keyword evidence="2" id="KW-1185">Reference proteome</keyword>
<dbReference type="RefSeq" id="WP_143526691.1">
    <property type="nucleotide sequence ID" value="NZ_AP019791.1"/>
</dbReference>
<dbReference type="Proteomes" id="UP000318065">
    <property type="component" value="Chromosome"/>
</dbReference>
<dbReference type="AlphaFoldDB" id="A0A510HH36"/>
<gene>
    <name evidence="1" type="ORF">RxyAA322_04190</name>
</gene>
<evidence type="ECO:0000313" key="2">
    <source>
        <dbReference type="Proteomes" id="UP000318065"/>
    </source>
</evidence>
<proteinExistence type="predicted"/>
<protein>
    <recommendedName>
        <fullName evidence="3">Ferredoxin</fullName>
    </recommendedName>
</protein>
<dbReference type="OrthoDB" id="9800597at2"/>
<dbReference type="InterPro" id="IPR036249">
    <property type="entry name" value="Thioredoxin-like_sf"/>
</dbReference>
<dbReference type="CDD" id="cd02980">
    <property type="entry name" value="TRX_Fd_family"/>
    <property type="match status" value="1"/>
</dbReference>
<evidence type="ECO:0008006" key="3">
    <source>
        <dbReference type="Google" id="ProtNLM"/>
    </source>
</evidence>